<name>A0A4Z0YJM4_9PEZI</name>
<protein>
    <submittedName>
        <fullName evidence="2">Uncharacterized protein</fullName>
    </submittedName>
</protein>
<dbReference type="OrthoDB" id="2308815at2759"/>
<keyword evidence="3" id="KW-1185">Reference proteome</keyword>
<evidence type="ECO:0000313" key="2">
    <source>
        <dbReference type="EMBL" id="TGJ80328.1"/>
    </source>
</evidence>
<accession>A0A4Z0YJM4</accession>
<dbReference type="AlphaFoldDB" id="A0A4Z0YJM4"/>
<comment type="similarity">
    <text evidence="1">Belongs to the CoA-transferase III family.</text>
</comment>
<proteinExistence type="inferred from homology"/>
<dbReference type="Pfam" id="PF02515">
    <property type="entry name" value="CoA_transf_3"/>
    <property type="match status" value="1"/>
</dbReference>
<comment type="caution">
    <text evidence="2">The sequence shown here is derived from an EMBL/GenBank/DDBJ whole genome shotgun (WGS) entry which is preliminary data.</text>
</comment>
<dbReference type="Proteomes" id="UP000297716">
    <property type="component" value="Unassembled WGS sequence"/>
</dbReference>
<dbReference type="InterPro" id="IPR052985">
    <property type="entry name" value="CoA-trans_III_biosynth/detox"/>
</dbReference>
<dbReference type="SUPFAM" id="SSF89796">
    <property type="entry name" value="CoA-transferase family III (CaiB/BaiF)"/>
    <property type="match status" value="2"/>
</dbReference>
<dbReference type="PANTHER" id="PTHR48229">
    <property type="entry name" value="CAIB/BAIF FAMILY ENZYME (AFU_ORTHOLOGUE AFUA_1G05360)-RELATED"/>
    <property type="match status" value="1"/>
</dbReference>
<reference evidence="2 3" key="1">
    <citation type="submission" date="2019-03" db="EMBL/GenBank/DDBJ databases">
        <title>Draft genome sequence of Xylaria hypoxylon DSM 108379, a ubiquitous saprotrophic-parasitic fungi on hardwood.</title>
        <authorList>
            <person name="Buettner E."/>
            <person name="Leonhardt S."/>
            <person name="Gebauer A.M."/>
            <person name="Liers C."/>
            <person name="Hofrichter M."/>
            <person name="Kellner H."/>
        </authorList>
    </citation>
    <scope>NUCLEOTIDE SEQUENCE [LARGE SCALE GENOMIC DNA]</scope>
    <source>
        <strain evidence="2 3">DSM 108379</strain>
    </source>
</reference>
<organism evidence="2 3">
    <name type="scientific">Xylaria hypoxylon</name>
    <dbReference type="NCBI Taxonomy" id="37992"/>
    <lineage>
        <taxon>Eukaryota</taxon>
        <taxon>Fungi</taxon>
        <taxon>Dikarya</taxon>
        <taxon>Ascomycota</taxon>
        <taxon>Pezizomycotina</taxon>
        <taxon>Sordariomycetes</taxon>
        <taxon>Xylariomycetidae</taxon>
        <taxon>Xylariales</taxon>
        <taxon>Xylariaceae</taxon>
        <taxon>Xylaria</taxon>
    </lineage>
</organism>
<dbReference type="InterPro" id="IPR003673">
    <property type="entry name" value="CoA-Trfase_fam_III"/>
</dbReference>
<evidence type="ECO:0000256" key="1">
    <source>
        <dbReference type="ARBA" id="ARBA00008383"/>
    </source>
</evidence>
<dbReference type="STRING" id="37992.A0A4Z0YJM4"/>
<evidence type="ECO:0000313" key="3">
    <source>
        <dbReference type="Proteomes" id="UP000297716"/>
    </source>
</evidence>
<dbReference type="PANTHER" id="PTHR48229:SF1">
    <property type="entry name" value="ALPHA METHYLACYL-COA RACEMASE-RELATED"/>
    <property type="match status" value="1"/>
</dbReference>
<sequence>MTISQQLPTLGPGPIETSYSVSSNARRAVEILLRATESELPAEFSRYVQDVVFDSRSTTGDSVCLPCPLRQQEACAGLKALEGCAVAAIADIQRKERRRKITVNLERVTCFLMSAYITTLDGLDKSNPKISRRLPDTDLHGAQSILYRRLSAGLYETRNPGTFYHIHGSLDASTTLSMIGLPPFCPDLTDYGQCIKTIESAVKRFSTAELELRNQRFRQAGTAVLTQEQYKETPHGRIMNSLPPFTVRPLELSTPPIPLMEPENSVGGVRCLHGIRVIELCRVIAGPTIGRSLAAHGASVLKVTSPQLPDVPFFQLDVNTGKHTTSLHLKDPADRAVFETLLASADVILDGYRPSVFTRLGYSPEALAASRRASRGIVYVAEDCFGGSGVPGAEWADRAGWQQIADCVTGVAFEQGSFMGLDEPVVPPFPMSDYGTGSLGTIVALSGIYRRATKGGSWICRTSLSQYNLFLLSLGSYPARVQDELRHRHDAEFFALRHSDSVDEVGKRALRSIRRLHPRLFADSVMQSAYSLGFGGIVRRPREALEIQGLKVGHVRATRPNGFDAPSWEGWEEDKTLLDA</sequence>
<dbReference type="Gene3D" id="3.40.50.10540">
    <property type="entry name" value="Crotonobetainyl-coa:carnitine coa-transferase, domain 1"/>
    <property type="match status" value="1"/>
</dbReference>
<dbReference type="InterPro" id="IPR023606">
    <property type="entry name" value="CoA-Trfase_III_dom_1_sf"/>
</dbReference>
<dbReference type="EMBL" id="SKBN01000228">
    <property type="protein sequence ID" value="TGJ80328.1"/>
    <property type="molecule type" value="Genomic_DNA"/>
</dbReference>
<dbReference type="GO" id="GO:0003824">
    <property type="term" value="F:catalytic activity"/>
    <property type="evidence" value="ECO:0007669"/>
    <property type="project" value="InterPro"/>
</dbReference>
<gene>
    <name evidence="2" type="ORF">E0Z10_g8444</name>
</gene>